<evidence type="ECO:0000313" key="6">
    <source>
        <dbReference type="Proteomes" id="UP000521017"/>
    </source>
</evidence>
<organism evidence="5 6">
    <name type="scientific">Pedobacter cryoconitis</name>
    <dbReference type="NCBI Taxonomy" id="188932"/>
    <lineage>
        <taxon>Bacteria</taxon>
        <taxon>Pseudomonadati</taxon>
        <taxon>Bacteroidota</taxon>
        <taxon>Sphingobacteriia</taxon>
        <taxon>Sphingobacteriales</taxon>
        <taxon>Sphingobacteriaceae</taxon>
        <taxon>Pedobacter</taxon>
    </lineage>
</organism>
<comment type="caution">
    <text evidence="5">The sequence shown here is derived from an EMBL/GenBank/DDBJ whole genome shotgun (WGS) entry which is preliminary data.</text>
</comment>
<evidence type="ECO:0000256" key="1">
    <source>
        <dbReference type="ARBA" id="ARBA00023015"/>
    </source>
</evidence>
<gene>
    <name evidence="5" type="ORF">HDF25_000873</name>
</gene>
<protein>
    <submittedName>
        <fullName evidence="5">AraC-like DNA-binding protein</fullName>
    </submittedName>
</protein>
<evidence type="ECO:0000256" key="2">
    <source>
        <dbReference type="ARBA" id="ARBA00023125"/>
    </source>
</evidence>
<dbReference type="PROSITE" id="PS01124">
    <property type="entry name" value="HTH_ARAC_FAMILY_2"/>
    <property type="match status" value="1"/>
</dbReference>
<dbReference type="InterPro" id="IPR050204">
    <property type="entry name" value="AraC_XylS_family_regulators"/>
</dbReference>
<dbReference type="PANTHER" id="PTHR46796:SF13">
    <property type="entry name" value="HTH-TYPE TRANSCRIPTIONAL ACTIVATOR RHAS"/>
    <property type="match status" value="1"/>
</dbReference>
<reference evidence="5 6" key="1">
    <citation type="submission" date="2020-08" db="EMBL/GenBank/DDBJ databases">
        <title>Genomic Encyclopedia of Type Strains, Phase IV (KMG-V): Genome sequencing to study the core and pangenomes of soil and plant-associated prokaryotes.</title>
        <authorList>
            <person name="Whitman W."/>
        </authorList>
    </citation>
    <scope>NUCLEOTIDE SEQUENCE [LARGE SCALE GENOMIC DNA]</scope>
    <source>
        <strain evidence="5 6">M2T3</strain>
    </source>
</reference>
<dbReference type="RefSeq" id="WP_184623134.1">
    <property type="nucleotide sequence ID" value="NZ_JACHCC010000002.1"/>
</dbReference>
<dbReference type="SMART" id="SM00342">
    <property type="entry name" value="HTH_ARAC"/>
    <property type="match status" value="1"/>
</dbReference>
<evidence type="ECO:0000313" key="5">
    <source>
        <dbReference type="EMBL" id="MBB6498736.1"/>
    </source>
</evidence>
<keyword evidence="2 5" id="KW-0238">DNA-binding</keyword>
<dbReference type="GO" id="GO:0043565">
    <property type="term" value="F:sequence-specific DNA binding"/>
    <property type="evidence" value="ECO:0007669"/>
    <property type="project" value="InterPro"/>
</dbReference>
<keyword evidence="3" id="KW-0804">Transcription</keyword>
<dbReference type="InterPro" id="IPR046532">
    <property type="entry name" value="DUF6597"/>
</dbReference>
<dbReference type="AlphaFoldDB" id="A0A7X0MHD6"/>
<dbReference type="EMBL" id="JACHCC010000002">
    <property type="protein sequence ID" value="MBB6498736.1"/>
    <property type="molecule type" value="Genomic_DNA"/>
</dbReference>
<dbReference type="Proteomes" id="UP000521017">
    <property type="component" value="Unassembled WGS sequence"/>
</dbReference>
<dbReference type="Pfam" id="PF12833">
    <property type="entry name" value="HTH_18"/>
    <property type="match status" value="1"/>
</dbReference>
<dbReference type="PANTHER" id="PTHR46796">
    <property type="entry name" value="HTH-TYPE TRANSCRIPTIONAL ACTIVATOR RHAS-RELATED"/>
    <property type="match status" value="1"/>
</dbReference>
<dbReference type="Pfam" id="PF20240">
    <property type="entry name" value="DUF6597"/>
    <property type="match status" value="1"/>
</dbReference>
<keyword evidence="1" id="KW-0805">Transcription regulation</keyword>
<accession>A0A7X0MHD6</accession>
<feature type="domain" description="HTH araC/xylS-type" evidence="4">
    <location>
        <begin position="184"/>
        <end position="269"/>
    </location>
</feature>
<dbReference type="InterPro" id="IPR018060">
    <property type="entry name" value="HTH_AraC"/>
</dbReference>
<dbReference type="GO" id="GO:0003700">
    <property type="term" value="F:DNA-binding transcription factor activity"/>
    <property type="evidence" value="ECO:0007669"/>
    <property type="project" value="InterPro"/>
</dbReference>
<evidence type="ECO:0000259" key="4">
    <source>
        <dbReference type="PROSITE" id="PS01124"/>
    </source>
</evidence>
<proteinExistence type="predicted"/>
<dbReference type="Gene3D" id="1.10.10.60">
    <property type="entry name" value="Homeodomain-like"/>
    <property type="match status" value="1"/>
</dbReference>
<evidence type="ECO:0000256" key="3">
    <source>
        <dbReference type="ARBA" id="ARBA00023163"/>
    </source>
</evidence>
<name>A0A7X0MHD6_9SPHI</name>
<sequence>METSDQNGRLHLPDPSLREIISHFYHIYNTADTIPVLKHLSPNLEMLLAFNFGSPISISFNHEQPGNFIVNRVVIIGPLRKMLNYELHAGADAIIVNFKLDGFYRLFHQSLDELTGDGILDPVILTNNNYLNELWEELATLPDLKERLQMLNNYISSLIHTPEEAAKPLLAAEPYFHNPRLQPVKAIAADTNLTERSIQLRFKKYTGYSPKELLRFLRFKAVIHEMLKQPAQHLTVFDLINKYNYHDQSHLIKDFKTFLGTTPLKFIKSLKNNQFCVSGQAEP</sequence>